<protein>
    <submittedName>
        <fullName evidence="1">Uncharacterized protein</fullName>
    </submittedName>
</protein>
<comment type="caution">
    <text evidence="1">The sequence shown here is derived from an EMBL/GenBank/DDBJ whole genome shotgun (WGS) entry which is preliminary data.</text>
</comment>
<dbReference type="EMBL" id="CAJNAS010000006">
    <property type="protein sequence ID" value="CAE6889633.1"/>
    <property type="molecule type" value="Genomic_DNA"/>
</dbReference>
<organism evidence="1 2">
    <name type="scientific">Paraburkholderia domus</name>
    <dbReference type="NCBI Taxonomy" id="2793075"/>
    <lineage>
        <taxon>Bacteria</taxon>
        <taxon>Pseudomonadati</taxon>
        <taxon>Pseudomonadota</taxon>
        <taxon>Betaproteobacteria</taxon>
        <taxon>Burkholderiales</taxon>
        <taxon>Burkholderiaceae</taxon>
        <taxon>Paraburkholderia</taxon>
    </lineage>
</organism>
<dbReference type="AlphaFoldDB" id="A0A9N8MQX3"/>
<keyword evidence="2" id="KW-1185">Reference proteome</keyword>
<gene>
    <name evidence="1" type="ORF">R70211_02628</name>
</gene>
<proteinExistence type="predicted"/>
<name>A0A9N8MQX3_9BURK</name>
<accession>A0A9N8MQX3</accession>
<dbReference type="Proteomes" id="UP000675121">
    <property type="component" value="Unassembled WGS sequence"/>
</dbReference>
<evidence type="ECO:0000313" key="2">
    <source>
        <dbReference type="Proteomes" id="UP000675121"/>
    </source>
</evidence>
<evidence type="ECO:0000313" key="1">
    <source>
        <dbReference type="EMBL" id="CAE6889633.1"/>
    </source>
</evidence>
<sequence length="222" mass="24170">MRSDIATHQSSSTAERSTAPTDRVLNRIVIASVAGNPTEWYDFFVYCTAAALVLYAAWRLFGVGGGFVLSSAAFLAVHPESRDFENAKQSGKTSHMPVLTGELSSTEVRYSGVALGHDVASIFAGRPLPAHRHGIVGALPRVLASCSVSSRVRSRCGRDAQVHARTRHRQVLFNSTPSIRPLSTARTLRHDIVGFIVVVAKVVKLISLMPERLFNLFLLFIA</sequence>
<reference evidence="1" key="1">
    <citation type="submission" date="2021-02" db="EMBL/GenBank/DDBJ databases">
        <authorList>
            <person name="Vanwijnsberghe S."/>
        </authorList>
    </citation>
    <scope>NUCLEOTIDE SEQUENCE</scope>
    <source>
        <strain evidence="1">R-70211</strain>
    </source>
</reference>